<dbReference type="PANTHER" id="PTHR10361:SF28">
    <property type="entry name" value="P3 PROTEIN-RELATED"/>
    <property type="match status" value="1"/>
</dbReference>
<dbReference type="KEGG" id="sdyn:Mal52_40990"/>
<dbReference type="InterPro" id="IPR004710">
    <property type="entry name" value="Bilac:Na_transpt"/>
</dbReference>
<feature type="transmembrane region" description="Helical" evidence="5">
    <location>
        <begin position="67"/>
        <end position="90"/>
    </location>
</feature>
<keyword evidence="3 5" id="KW-1133">Transmembrane helix</keyword>
<evidence type="ECO:0000313" key="6">
    <source>
        <dbReference type="EMBL" id="QDU45605.1"/>
    </source>
</evidence>
<evidence type="ECO:0000313" key="7">
    <source>
        <dbReference type="Proteomes" id="UP000319383"/>
    </source>
</evidence>
<dbReference type="InterPro" id="IPR002657">
    <property type="entry name" value="BilAc:Na_symport/Acr3"/>
</dbReference>
<feature type="transmembrane region" description="Helical" evidence="5">
    <location>
        <begin position="96"/>
        <end position="115"/>
    </location>
</feature>
<dbReference type="EMBL" id="CP036276">
    <property type="protein sequence ID" value="QDU45605.1"/>
    <property type="molecule type" value="Genomic_DNA"/>
</dbReference>
<dbReference type="GO" id="GO:0016020">
    <property type="term" value="C:membrane"/>
    <property type="evidence" value="ECO:0007669"/>
    <property type="project" value="UniProtKB-SubCell"/>
</dbReference>
<evidence type="ECO:0000256" key="4">
    <source>
        <dbReference type="ARBA" id="ARBA00023136"/>
    </source>
</evidence>
<evidence type="ECO:0000256" key="2">
    <source>
        <dbReference type="ARBA" id="ARBA00022692"/>
    </source>
</evidence>
<feature type="transmembrane region" description="Helical" evidence="5">
    <location>
        <begin position="37"/>
        <end position="55"/>
    </location>
</feature>
<gene>
    <name evidence="6" type="ORF">Mal52_40990</name>
</gene>
<evidence type="ECO:0000256" key="3">
    <source>
        <dbReference type="ARBA" id="ARBA00022989"/>
    </source>
</evidence>
<keyword evidence="2 5" id="KW-0812">Transmembrane</keyword>
<feature type="transmembrane region" description="Helical" evidence="5">
    <location>
        <begin position="160"/>
        <end position="179"/>
    </location>
</feature>
<dbReference type="AlphaFoldDB" id="A0A517ZT52"/>
<keyword evidence="7" id="KW-1185">Reference proteome</keyword>
<dbReference type="RefSeq" id="WP_145378101.1">
    <property type="nucleotide sequence ID" value="NZ_CP036276.1"/>
</dbReference>
<protein>
    <submittedName>
        <fullName evidence="6">Sodium Bile acid symporter family protein</fullName>
    </submittedName>
</protein>
<sequence length="323" mass="34776">MLQRYLLAWLSLLCLVAYFWPQWGLTSFDPFVESTPYLSYLIIVTMFAIGALLPSDEVRNVAAHWPTVLQGTLLQYTTMPLFAYGVGRLFGFGPELMVGVIIVGCVPGAMASNVLTLAAGGNVSYSVSLTTSATLLSPLFVPAAFWLFLGKSLTVSPVDVSIKLLYQVVGPVVIGHLLSRRLPKFQSAMQWLGPVIANLTILWIVAAVFANKRDAITGHASTLGGALLLINVAGYAAGFLGGKALRFSEPMRRALTLEIGMQNAGLGTVLASQLYPDEPSTMVPPALYTFGCMLTGTILAQFWRLRPVEAPSVKSSPIMVDDD</sequence>
<dbReference type="InterPro" id="IPR038770">
    <property type="entry name" value="Na+/solute_symporter_sf"/>
</dbReference>
<feature type="transmembrane region" description="Helical" evidence="5">
    <location>
        <begin position="222"/>
        <end position="242"/>
    </location>
</feature>
<feature type="transmembrane region" description="Helical" evidence="5">
    <location>
        <begin position="127"/>
        <end position="148"/>
    </location>
</feature>
<dbReference type="Gene3D" id="1.20.1530.20">
    <property type="match status" value="1"/>
</dbReference>
<dbReference type="PANTHER" id="PTHR10361">
    <property type="entry name" value="SODIUM-BILE ACID COTRANSPORTER"/>
    <property type="match status" value="1"/>
</dbReference>
<keyword evidence="4 5" id="KW-0472">Membrane</keyword>
<evidence type="ECO:0000256" key="1">
    <source>
        <dbReference type="ARBA" id="ARBA00004141"/>
    </source>
</evidence>
<accession>A0A517ZT52</accession>
<name>A0A517ZT52_9PLAN</name>
<evidence type="ECO:0000256" key="5">
    <source>
        <dbReference type="SAM" id="Phobius"/>
    </source>
</evidence>
<comment type="subcellular location">
    <subcellularLocation>
        <location evidence="1">Membrane</location>
        <topology evidence="1">Multi-pass membrane protein</topology>
    </subcellularLocation>
</comment>
<feature type="transmembrane region" description="Helical" evidence="5">
    <location>
        <begin position="191"/>
        <end position="210"/>
    </location>
</feature>
<proteinExistence type="predicted"/>
<dbReference type="Pfam" id="PF01758">
    <property type="entry name" value="SBF"/>
    <property type="match status" value="1"/>
</dbReference>
<organism evidence="6 7">
    <name type="scientific">Symmachiella dynata</name>
    <dbReference type="NCBI Taxonomy" id="2527995"/>
    <lineage>
        <taxon>Bacteria</taxon>
        <taxon>Pseudomonadati</taxon>
        <taxon>Planctomycetota</taxon>
        <taxon>Planctomycetia</taxon>
        <taxon>Planctomycetales</taxon>
        <taxon>Planctomycetaceae</taxon>
        <taxon>Symmachiella</taxon>
    </lineage>
</organism>
<reference evidence="6 7" key="1">
    <citation type="submission" date="2019-02" db="EMBL/GenBank/DDBJ databases">
        <title>Deep-cultivation of Planctomycetes and their phenomic and genomic characterization uncovers novel biology.</title>
        <authorList>
            <person name="Wiegand S."/>
            <person name="Jogler M."/>
            <person name="Boedeker C."/>
            <person name="Pinto D."/>
            <person name="Vollmers J."/>
            <person name="Rivas-Marin E."/>
            <person name="Kohn T."/>
            <person name="Peeters S.H."/>
            <person name="Heuer A."/>
            <person name="Rast P."/>
            <person name="Oberbeckmann S."/>
            <person name="Bunk B."/>
            <person name="Jeske O."/>
            <person name="Meyerdierks A."/>
            <person name="Storesund J.E."/>
            <person name="Kallscheuer N."/>
            <person name="Luecker S."/>
            <person name="Lage O.M."/>
            <person name="Pohl T."/>
            <person name="Merkel B.J."/>
            <person name="Hornburger P."/>
            <person name="Mueller R.-W."/>
            <person name="Bruemmer F."/>
            <person name="Labrenz M."/>
            <person name="Spormann A.M."/>
            <person name="Op den Camp H."/>
            <person name="Overmann J."/>
            <person name="Amann R."/>
            <person name="Jetten M.S.M."/>
            <person name="Mascher T."/>
            <person name="Medema M.H."/>
            <person name="Devos D.P."/>
            <person name="Kaster A.-K."/>
            <person name="Ovreas L."/>
            <person name="Rohde M."/>
            <person name="Galperin M.Y."/>
            <person name="Jogler C."/>
        </authorList>
    </citation>
    <scope>NUCLEOTIDE SEQUENCE [LARGE SCALE GENOMIC DNA]</scope>
    <source>
        <strain evidence="6 7">Mal52</strain>
    </source>
</reference>
<dbReference type="Proteomes" id="UP000319383">
    <property type="component" value="Chromosome"/>
</dbReference>